<dbReference type="GO" id="GO:0003700">
    <property type="term" value="F:DNA-binding transcription factor activity"/>
    <property type="evidence" value="ECO:0007669"/>
    <property type="project" value="TreeGrafter"/>
</dbReference>
<evidence type="ECO:0000313" key="6">
    <source>
        <dbReference type="EMBL" id="RKR92205.1"/>
    </source>
</evidence>
<dbReference type="SUPFAM" id="SSF48498">
    <property type="entry name" value="Tetracyclin repressor-like, C-terminal domain"/>
    <property type="match status" value="1"/>
</dbReference>
<dbReference type="PROSITE" id="PS50977">
    <property type="entry name" value="HTH_TETR_2"/>
    <property type="match status" value="1"/>
</dbReference>
<evidence type="ECO:0000313" key="7">
    <source>
        <dbReference type="Proteomes" id="UP000277671"/>
    </source>
</evidence>
<dbReference type="PANTHER" id="PTHR30055:SF148">
    <property type="entry name" value="TETR-FAMILY TRANSCRIPTIONAL REGULATOR"/>
    <property type="match status" value="1"/>
</dbReference>
<evidence type="ECO:0000256" key="2">
    <source>
        <dbReference type="ARBA" id="ARBA00023125"/>
    </source>
</evidence>
<dbReference type="PANTHER" id="PTHR30055">
    <property type="entry name" value="HTH-TYPE TRANSCRIPTIONAL REGULATOR RUTR"/>
    <property type="match status" value="1"/>
</dbReference>
<gene>
    <name evidence="6" type="ORF">BDK92_6640</name>
</gene>
<evidence type="ECO:0000256" key="4">
    <source>
        <dbReference type="PROSITE-ProRule" id="PRU00335"/>
    </source>
</evidence>
<dbReference type="Proteomes" id="UP000277671">
    <property type="component" value="Unassembled WGS sequence"/>
</dbReference>
<dbReference type="InterPro" id="IPR011075">
    <property type="entry name" value="TetR_C"/>
</dbReference>
<sequence length="211" mass="22842">MIRESAPAAKPRPVGRGQKVRNVVLAATLVELGGDGYAALSIDNVAQRAGVNKTTIYRRWRDRETLVVDAITDRIATDVPIPDTGSIDGDLRELAQSLISTLTSTTGQTIISTMLVGAAHIPEIVEVKRRFFADRIRRAEPVIMRAVQRGDLPEDTDPAELVKALIAPIYLRLLVTSEPLDQAIADQAAKIALGAARAGALPPRTPLRQRD</sequence>
<comment type="caution">
    <text evidence="6">The sequence shown here is derived from an EMBL/GenBank/DDBJ whole genome shotgun (WGS) entry which is preliminary data.</text>
</comment>
<keyword evidence="1" id="KW-0805">Transcription regulation</keyword>
<dbReference type="Pfam" id="PF16859">
    <property type="entry name" value="TetR_C_11"/>
    <property type="match status" value="1"/>
</dbReference>
<keyword evidence="3" id="KW-0804">Transcription</keyword>
<evidence type="ECO:0000259" key="5">
    <source>
        <dbReference type="PROSITE" id="PS50977"/>
    </source>
</evidence>
<dbReference type="InterPro" id="IPR009057">
    <property type="entry name" value="Homeodomain-like_sf"/>
</dbReference>
<keyword evidence="2 4" id="KW-0238">DNA-binding</keyword>
<dbReference type="EMBL" id="RBKT01000001">
    <property type="protein sequence ID" value="RKR92205.1"/>
    <property type="molecule type" value="Genomic_DNA"/>
</dbReference>
<feature type="DNA-binding region" description="H-T-H motif" evidence="4">
    <location>
        <begin position="41"/>
        <end position="60"/>
    </location>
</feature>
<keyword evidence="7" id="KW-1185">Reference proteome</keyword>
<organism evidence="6 7">
    <name type="scientific">Micromonospora pisi</name>
    <dbReference type="NCBI Taxonomy" id="589240"/>
    <lineage>
        <taxon>Bacteria</taxon>
        <taxon>Bacillati</taxon>
        <taxon>Actinomycetota</taxon>
        <taxon>Actinomycetes</taxon>
        <taxon>Micromonosporales</taxon>
        <taxon>Micromonosporaceae</taxon>
        <taxon>Micromonospora</taxon>
    </lineage>
</organism>
<dbReference type="InterPro" id="IPR036271">
    <property type="entry name" value="Tet_transcr_reg_TetR-rel_C_sf"/>
</dbReference>
<dbReference type="AlphaFoldDB" id="A0A495JUJ1"/>
<dbReference type="SUPFAM" id="SSF46689">
    <property type="entry name" value="Homeodomain-like"/>
    <property type="match status" value="1"/>
</dbReference>
<feature type="domain" description="HTH tetR-type" evidence="5">
    <location>
        <begin position="18"/>
        <end position="78"/>
    </location>
</feature>
<name>A0A495JUJ1_9ACTN</name>
<protein>
    <submittedName>
        <fullName evidence="6">TetR family transcriptional regulator</fullName>
    </submittedName>
</protein>
<dbReference type="Gene3D" id="1.10.10.60">
    <property type="entry name" value="Homeodomain-like"/>
    <property type="match status" value="1"/>
</dbReference>
<dbReference type="GO" id="GO:0000976">
    <property type="term" value="F:transcription cis-regulatory region binding"/>
    <property type="evidence" value="ECO:0007669"/>
    <property type="project" value="TreeGrafter"/>
</dbReference>
<evidence type="ECO:0000256" key="1">
    <source>
        <dbReference type="ARBA" id="ARBA00023015"/>
    </source>
</evidence>
<evidence type="ECO:0000256" key="3">
    <source>
        <dbReference type="ARBA" id="ARBA00023163"/>
    </source>
</evidence>
<dbReference type="InterPro" id="IPR050109">
    <property type="entry name" value="HTH-type_TetR-like_transc_reg"/>
</dbReference>
<dbReference type="Gene3D" id="1.10.357.10">
    <property type="entry name" value="Tetracycline Repressor, domain 2"/>
    <property type="match status" value="1"/>
</dbReference>
<accession>A0A495JUJ1</accession>
<reference evidence="6 7" key="1">
    <citation type="submission" date="2018-10" db="EMBL/GenBank/DDBJ databases">
        <title>Sequencing the genomes of 1000 actinobacteria strains.</title>
        <authorList>
            <person name="Klenk H.-P."/>
        </authorList>
    </citation>
    <scope>NUCLEOTIDE SEQUENCE [LARGE SCALE GENOMIC DNA]</scope>
    <source>
        <strain evidence="6 7">DSM 45175</strain>
    </source>
</reference>
<dbReference type="InterPro" id="IPR001647">
    <property type="entry name" value="HTH_TetR"/>
</dbReference>
<dbReference type="Pfam" id="PF00440">
    <property type="entry name" value="TetR_N"/>
    <property type="match status" value="1"/>
</dbReference>
<proteinExistence type="predicted"/>